<dbReference type="PANTHER" id="PTHR14226:SF76">
    <property type="entry name" value="NTE FAMILY PROTEIN RSSA"/>
    <property type="match status" value="1"/>
</dbReference>
<protein>
    <recommendedName>
        <fullName evidence="5">PNPLA domain-containing protein</fullName>
    </recommendedName>
</protein>
<keyword evidence="1 4" id="KW-0378">Hydrolase</keyword>
<comment type="caution">
    <text evidence="6">The sequence shown here is derived from an EMBL/GenBank/DDBJ whole genome shotgun (WGS) entry which is preliminary data.</text>
</comment>
<keyword evidence="7" id="KW-1185">Reference proteome</keyword>
<dbReference type="AlphaFoldDB" id="A0A8J8FBH9"/>
<dbReference type="Pfam" id="PF01734">
    <property type="entry name" value="Patatin"/>
    <property type="match status" value="1"/>
</dbReference>
<dbReference type="InterPro" id="IPR043864">
    <property type="entry name" value="Omp85-like_dom"/>
</dbReference>
<evidence type="ECO:0000259" key="5">
    <source>
        <dbReference type="PROSITE" id="PS51635"/>
    </source>
</evidence>
<evidence type="ECO:0000256" key="3">
    <source>
        <dbReference type="ARBA" id="ARBA00023098"/>
    </source>
</evidence>
<feature type="short sequence motif" description="DGA/G" evidence="4">
    <location>
        <begin position="210"/>
        <end position="212"/>
    </location>
</feature>
<dbReference type="InterPro" id="IPR050301">
    <property type="entry name" value="NTE"/>
</dbReference>
<evidence type="ECO:0000256" key="2">
    <source>
        <dbReference type="ARBA" id="ARBA00022963"/>
    </source>
</evidence>
<dbReference type="InterPro" id="IPR002641">
    <property type="entry name" value="PNPLA_dom"/>
</dbReference>
<feature type="active site" description="Proton acceptor" evidence="4">
    <location>
        <position position="210"/>
    </location>
</feature>
<feature type="domain" description="PNPLA" evidence="5">
    <location>
        <begin position="33"/>
        <end position="223"/>
    </location>
</feature>
<dbReference type="InterPro" id="IPR016035">
    <property type="entry name" value="Acyl_Trfase/lysoPLipase"/>
</dbReference>
<dbReference type="GO" id="GO:0016042">
    <property type="term" value="P:lipid catabolic process"/>
    <property type="evidence" value="ECO:0007669"/>
    <property type="project" value="UniProtKB-UniRule"/>
</dbReference>
<dbReference type="Gene3D" id="3.40.1090.10">
    <property type="entry name" value="Cytosolic phospholipase A2 catalytic domain"/>
    <property type="match status" value="2"/>
</dbReference>
<accession>A0A8J8FBH9</accession>
<reference evidence="6" key="1">
    <citation type="submission" date="2019-10" db="EMBL/GenBank/DDBJ databases">
        <title>Draft genome sequence of Panacibacter sp. KCS-6.</title>
        <authorList>
            <person name="Yim K.J."/>
        </authorList>
    </citation>
    <scope>NUCLEOTIDE SEQUENCE</scope>
    <source>
        <strain evidence="6">KCS-6</strain>
    </source>
</reference>
<dbReference type="CDD" id="cd07205">
    <property type="entry name" value="Pat_PNPLA6_PNPLA7_NTE1_like"/>
    <property type="match status" value="1"/>
</dbReference>
<keyword evidence="2 4" id="KW-0442">Lipid degradation</keyword>
<gene>
    <name evidence="6" type="ORF">GD597_04365</name>
</gene>
<feature type="active site" description="Nucleophile" evidence="4">
    <location>
        <position position="66"/>
    </location>
</feature>
<name>A0A8J8FBH9_9BACT</name>
<proteinExistence type="predicted"/>
<dbReference type="PANTHER" id="PTHR14226">
    <property type="entry name" value="NEUROPATHY TARGET ESTERASE/SWISS CHEESE D.MELANOGASTER"/>
    <property type="match status" value="1"/>
</dbReference>
<evidence type="ECO:0000256" key="4">
    <source>
        <dbReference type="PROSITE-ProRule" id="PRU01161"/>
    </source>
</evidence>
<dbReference type="Gene3D" id="3.10.20.310">
    <property type="entry name" value="membrane protein fhac"/>
    <property type="match status" value="1"/>
</dbReference>
<evidence type="ECO:0000313" key="7">
    <source>
        <dbReference type="Proteomes" id="UP000598971"/>
    </source>
</evidence>
<dbReference type="RefSeq" id="WP_171606613.1">
    <property type="nucleotide sequence ID" value="NZ_WHPF01000003.1"/>
</dbReference>
<sequence length="747" mass="83575">MPNQFKKAYFILLVLLVIATITLNAQTRPKIGLTLSGGGAKGLAHIGILKAIDSAGLQVDYVTGTSMGSIIGALYASGYTADSIEKMAKSIDWDLLLSNSASLRSLSMDEKEEYFKYAVELPWVNHGFRLPSGVLESEELWLKFSEFFFPVYAIKDFSKMPKSFKCIATDVANGEGVVLDKGELVQAVRSSMAIPSVFTAVNYNGRKFVDGGVVRNFPVKDAKAMGADLVIGSNVSGGLLPKEKITNVFQVLLQVAFFREDEDAAKEKKLCDIYIPHNLDNFNMGSFSSSDDIIAEGIKTGDSVYPKLLHIADSLTKIYGKQGPIISTLPSVDSVRITAYQINGLNKTNESFFLHRMQFENNKFYTPAVISAQIRKTFGTRYYNKIIYSLQPLPDGSCKIVFDVEENPLTFAKLGINFNSNTGVSLIGNITARDFVTPYSRTLVTVNVGENMRLKAEHTQVFGKFKTFAITASLKAEGLSFTTYKDFAKDGLYKQTYIVADVNTHWTIRRKWAFGIGTRFETFHNKPNITSQFEFKGSNRLINSYTYIRLNTLSNVVYPKKGSKLDIETGYVYSQRQNLTFYKNGYPISNLDSLGFYFNNFLRTKLNYEHYYPLSKKYTFFTQLQASINFNQQQRVLNDYFVGGLTNTFRNQVTFAGLSEGMINTSSVAALQLGLRYQMYSSLFLLGKVNMAYYDFVSSNKNSSVGFLSGYSVSLGYNFVLGPLEVSAMYCDQSKKILPYINLGIPF</sequence>
<feature type="short sequence motif" description="GXSXG" evidence="4">
    <location>
        <begin position="64"/>
        <end position="68"/>
    </location>
</feature>
<evidence type="ECO:0000313" key="6">
    <source>
        <dbReference type="EMBL" id="NNV54685.1"/>
    </source>
</evidence>
<dbReference type="PROSITE" id="PS51635">
    <property type="entry name" value="PNPLA"/>
    <property type="match status" value="1"/>
</dbReference>
<dbReference type="Pfam" id="PF19143">
    <property type="entry name" value="Omp85_2"/>
    <property type="match status" value="1"/>
</dbReference>
<feature type="short sequence motif" description="GXGXXG" evidence="4">
    <location>
        <begin position="37"/>
        <end position="42"/>
    </location>
</feature>
<dbReference type="Proteomes" id="UP000598971">
    <property type="component" value="Unassembled WGS sequence"/>
</dbReference>
<organism evidence="6 7">
    <name type="scientific">Limnovirga soli</name>
    <dbReference type="NCBI Taxonomy" id="2656915"/>
    <lineage>
        <taxon>Bacteria</taxon>
        <taxon>Pseudomonadati</taxon>
        <taxon>Bacteroidota</taxon>
        <taxon>Chitinophagia</taxon>
        <taxon>Chitinophagales</taxon>
        <taxon>Chitinophagaceae</taxon>
        <taxon>Limnovirga</taxon>
    </lineage>
</organism>
<evidence type="ECO:0000256" key="1">
    <source>
        <dbReference type="ARBA" id="ARBA00022801"/>
    </source>
</evidence>
<dbReference type="GO" id="GO:0016787">
    <property type="term" value="F:hydrolase activity"/>
    <property type="evidence" value="ECO:0007669"/>
    <property type="project" value="UniProtKB-UniRule"/>
</dbReference>
<keyword evidence="3 4" id="KW-0443">Lipid metabolism</keyword>
<dbReference type="SUPFAM" id="SSF52151">
    <property type="entry name" value="FabD/lysophospholipase-like"/>
    <property type="match status" value="1"/>
</dbReference>
<dbReference type="EMBL" id="WHPF01000003">
    <property type="protein sequence ID" value="NNV54685.1"/>
    <property type="molecule type" value="Genomic_DNA"/>
</dbReference>